<proteinExistence type="predicted"/>
<evidence type="ECO:0000259" key="2">
    <source>
        <dbReference type="PROSITE" id="PS50110"/>
    </source>
</evidence>
<feature type="domain" description="Response regulatory" evidence="2">
    <location>
        <begin position="5"/>
        <end position="102"/>
    </location>
</feature>
<dbReference type="EMBL" id="NXIG01000001">
    <property type="protein sequence ID" value="RXI33156.1"/>
    <property type="molecule type" value="Genomic_DNA"/>
</dbReference>
<reference evidence="3 4" key="1">
    <citation type="submission" date="2017-09" db="EMBL/GenBank/DDBJ databases">
        <title>Genomics of the genus Arcobacter.</title>
        <authorList>
            <person name="Perez-Cataluna A."/>
            <person name="Figueras M.J."/>
            <person name="Salas-Masso N."/>
        </authorList>
    </citation>
    <scope>NUCLEOTIDE SEQUENCE [LARGE SCALE GENOMIC DNA]</scope>
    <source>
        <strain evidence="3 4">CECT 7837</strain>
    </source>
</reference>
<dbReference type="Pfam" id="PF00072">
    <property type="entry name" value="Response_reg"/>
    <property type="match status" value="1"/>
</dbReference>
<organism evidence="3 4">
    <name type="scientific">Arcobacter ellisii</name>
    <dbReference type="NCBI Taxonomy" id="913109"/>
    <lineage>
        <taxon>Bacteria</taxon>
        <taxon>Pseudomonadati</taxon>
        <taxon>Campylobacterota</taxon>
        <taxon>Epsilonproteobacteria</taxon>
        <taxon>Campylobacterales</taxon>
        <taxon>Arcobacteraceae</taxon>
        <taxon>Arcobacter</taxon>
    </lineage>
</organism>
<evidence type="ECO:0000313" key="4">
    <source>
        <dbReference type="Proteomes" id="UP000290588"/>
    </source>
</evidence>
<evidence type="ECO:0000256" key="1">
    <source>
        <dbReference type="PROSITE-ProRule" id="PRU00169"/>
    </source>
</evidence>
<gene>
    <name evidence="3" type="ORF">CP962_01765</name>
</gene>
<dbReference type="SUPFAM" id="SSF52172">
    <property type="entry name" value="CheY-like"/>
    <property type="match status" value="1"/>
</dbReference>
<dbReference type="GO" id="GO:0000160">
    <property type="term" value="P:phosphorelay signal transduction system"/>
    <property type="evidence" value="ECO:0007669"/>
    <property type="project" value="InterPro"/>
</dbReference>
<name>A0AA94FDJ5_9BACT</name>
<dbReference type="PROSITE" id="PS50110">
    <property type="entry name" value="RESPONSE_REGULATORY"/>
    <property type="match status" value="1"/>
</dbReference>
<comment type="caution">
    <text evidence="3">The sequence shown here is derived from an EMBL/GenBank/DDBJ whole genome shotgun (WGS) entry which is preliminary data.</text>
</comment>
<sequence>MKYINILIINPDKSYINKIKKFLNNKNIKIFQAQNMREALLLVIKNSIEIIIYDFYMPHFKNCEIIKILQKNSMNKNISFTFISNSSEMIDLHTKISEKITL</sequence>
<dbReference type="Proteomes" id="UP000290588">
    <property type="component" value="Unassembled WGS sequence"/>
</dbReference>
<protein>
    <recommendedName>
        <fullName evidence="2">Response regulatory domain-containing protein</fullName>
    </recommendedName>
</protein>
<dbReference type="InterPro" id="IPR011006">
    <property type="entry name" value="CheY-like_superfamily"/>
</dbReference>
<feature type="modified residue" description="4-aspartylphosphate" evidence="1">
    <location>
        <position position="54"/>
    </location>
</feature>
<evidence type="ECO:0000313" key="3">
    <source>
        <dbReference type="EMBL" id="RXI33156.1"/>
    </source>
</evidence>
<accession>A0AA94FDJ5</accession>
<dbReference type="InterPro" id="IPR001789">
    <property type="entry name" value="Sig_transdc_resp-reg_receiver"/>
</dbReference>
<dbReference type="RefSeq" id="WP_118916210.1">
    <property type="nucleotide sequence ID" value="NZ_CP032097.1"/>
</dbReference>
<dbReference type="Gene3D" id="3.40.50.2300">
    <property type="match status" value="1"/>
</dbReference>
<dbReference type="AlphaFoldDB" id="A0AA94FDJ5"/>
<keyword evidence="1" id="KW-0597">Phosphoprotein</keyword>